<feature type="compositionally biased region" description="Polar residues" evidence="1">
    <location>
        <begin position="30"/>
        <end position="48"/>
    </location>
</feature>
<name>A0ABS4JKD8_9BACL</name>
<sequence>MNNVILQRYTRQVLQAQKRRGEVEMEGDPSPQSKSPVLQQHRMSQQDNDGSRGLFRFSR</sequence>
<dbReference type="EMBL" id="JAGGLD010000006">
    <property type="protein sequence ID" value="MBP2002177.1"/>
    <property type="molecule type" value="Genomic_DNA"/>
</dbReference>
<evidence type="ECO:0000313" key="2">
    <source>
        <dbReference type="EMBL" id="MBP2002177.1"/>
    </source>
</evidence>
<protein>
    <submittedName>
        <fullName evidence="2">Uncharacterized protein</fullName>
    </submittedName>
</protein>
<dbReference type="RefSeq" id="WP_209864758.1">
    <property type="nucleotide sequence ID" value="NZ_JAGGLD010000006.1"/>
</dbReference>
<evidence type="ECO:0000313" key="3">
    <source>
        <dbReference type="Proteomes" id="UP001519288"/>
    </source>
</evidence>
<comment type="caution">
    <text evidence="2">The sequence shown here is derived from an EMBL/GenBank/DDBJ whole genome shotgun (WGS) entry which is preliminary data.</text>
</comment>
<accession>A0ABS4JKD8</accession>
<gene>
    <name evidence="2" type="ORF">J2Z69_003234</name>
</gene>
<organism evidence="2 3">
    <name type="scientific">Paenibacillus shirakamiensis</name>
    <dbReference type="NCBI Taxonomy" id="1265935"/>
    <lineage>
        <taxon>Bacteria</taxon>
        <taxon>Bacillati</taxon>
        <taxon>Bacillota</taxon>
        <taxon>Bacilli</taxon>
        <taxon>Bacillales</taxon>
        <taxon>Paenibacillaceae</taxon>
        <taxon>Paenibacillus</taxon>
    </lineage>
</organism>
<reference evidence="2 3" key="1">
    <citation type="submission" date="2021-03" db="EMBL/GenBank/DDBJ databases">
        <title>Genomic Encyclopedia of Type Strains, Phase IV (KMG-IV): sequencing the most valuable type-strain genomes for metagenomic binning, comparative biology and taxonomic classification.</title>
        <authorList>
            <person name="Goeker M."/>
        </authorList>
    </citation>
    <scope>NUCLEOTIDE SEQUENCE [LARGE SCALE GENOMIC DNA]</scope>
    <source>
        <strain evidence="2 3">DSM 26806</strain>
    </source>
</reference>
<keyword evidence="3" id="KW-1185">Reference proteome</keyword>
<feature type="region of interest" description="Disordered" evidence="1">
    <location>
        <begin position="17"/>
        <end position="59"/>
    </location>
</feature>
<evidence type="ECO:0000256" key="1">
    <source>
        <dbReference type="SAM" id="MobiDB-lite"/>
    </source>
</evidence>
<dbReference type="Proteomes" id="UP001519288">
    <property type="component" value="Unassembled WGS sequence"/>
</dbReference>
<proteinExistence type="predicted"/>